<feature type="non-terminal residue" evidence="1">
    <location>
        <position position="9"/>
    </location>
</feature>
<dbReference type="EMBL" id="LSSM01004421">
    <property type="protein sequence ID" value="OMJ14948.1"/>
    <property type="molecule type" value="Genomic_DNA"/>
</dbReference>
<name>A0A1R1XK26_9FUNG</name>
<keyword evidence="2" id="KW-1185">Reference proteome</keyword>
<sequence>MLINPFRCG</sequence>
<evidence type="ECO:0000313" key="2">
    <source>
        <dbReference type="Proteomes" id="UP000187429"/>
    </source>
</evidence>
<evidence type="ECO:0000313" key="1">
    <source>
        <dbReference type="EMBL" id="OMJ14948.1"/>
    </source>
</evidence>
<protein>
    <submittedName>
        <fullName evidence="1">Uncharacterized protein</fullName>
    </submittedName>
</protein>
<comment type="caution">
    <text evidence="1">The sequence shown here is derived from an EMBL/GenBank/DDBJ whole genome shotgun (WGS) entry which is preliminary data.</text>
</comment>
<proteinExistence type="predicted"/>
<dbReference type="Proteomes" id="UP000187429">
    <property type="component" value="Unassembled WGS sequence"/>
</dbReference>
<gene>
    <name evidence="1" type="ORF">AYI69_g8374</name>
</gene>
<reference evidence="2" key="1">
    <citation type="submission" date="2017-01" db="EMBL/GenBank/DDBJ databases">
        <authorList>
            <person name="Wang Y."/>
            <person name="White M."/>
            <person name="Kvist S."/>
            <person name="Moncalvo J.-M."/>
        </authorList>
    </citation>
    <scope>NUCLEOTIDE SEQUENCE [LARGE SCALE GENOMIC DNA]</scope>
    <source>
        <strain evidence="2">ID-206-W2</strain>
    </source>
</reference>
<accession>A0A1R1XK26</accession>
<organism evidence="1 2">
    <name type="scientific">Smittium culicis</name>
    <dbReference type="NCBI Taxonomy" id="133412"/>
    <lineage>
        <taxon>Eukaryota</taxon>
        <taxon>Fungi</taxon>
        <taxon>Fungi incertae sedis</taxon>
        <taxon>Zoopagomycota</taxon>
        <taxon>Kickxellomycotina</taxon>
        <taxon>Harpellomycetes</taxon>
        <taxon>Harpellales</taxon>
        <taxon>Legeriomycetaceae</taxon>
        <taxon>Smittium</taxon>
    </lineage>
</organism>